<dbReference type="AlphaFoldDB" id="X1FNK1"/>
<organism evidence="1">
    <name type="scientific">marine sediment metagenome</name>
    <dbReference type="NCBI Taxonomy" id="412755"/>
    <lineage>
        <taxon>unclassified sequences</taxon>
        <taxon>metagenomes</taxon>
        <taxon>ecological metagenomes</taxon>
    </lineage>
</organism>
<proteinExistence type="predicted"/>
<feature type="non-terminal residue" evidence="1">
    <location>
        <position position="154"/>
    </location>
</feature>
<protein>
    <submittedName>
        <fullName evidence="1">Uncharacterized protein</fullName>
    </submittedName>
</protein>
<dbReference type="PANTHER" id="PTHR42827">
    <property type="entry name" value="IRON-SULFUR CLUSTER-BINDING PROTEIN-RELATED"/>
    <property type="match status" value="1"/>
</dbReference>
<comment type="caution">
    <text evidence="1">The sequence shown here is derived from an EMBL/GenBank/DDBJ whole genome shotgun (WGS) entry which is preliminary data.</text>
</comment>
<reference evidence="1" key="1">
    <citation type="journal article" date="2014" name="Front. Microbiol.">
        <title>High frequency of phylogenetically diverse reductive dehalogenase-homologous genes in deep subseafloor sedimentary metagenomes.</title>
        <authorList>
            <person name="Kawai M."/>
            <person name="Futagami T."/>
            <person name="Toyoda A."/>
            <person name="Takaki Y."/>
            <person name="Nishi S."/>
            <person name="Hori S."/>
            <person name="Arai W."/>
            <person name="Tsubouchi T."/>
            <person name="Morono Y."/>
            <person name="Uchiyama I."/>
            <person name="Ito T."/>
            <person name="Fujiyama A."/>
            <person name="Inagaki F."/>
            <person name="Takami H."/>
        </authorList>
    </citation>
    <scope>NUCLEOTIDE SEQUENCE</scope>
    <source>
        <strain evidence="1">Expedition CK06-06</strain>
    </source>
</reference>
<name>X1FNK1_9ZZZZ</name>
<dbReference type="EMBL" id="BARU01006591">
    <property type="protein sequence ID" value="GAH34080.1"/>
    <property type="molecule type" value="Genomic_DNA"/>
</dbReference>
<dbReference type="PANTHER" id="PTHR42827:SF1">
    <property type="entry name" value="IRON-SULFUR CLUSTER-BINDING PROTEIN"/>
    <property type="match status" value="1"/>
</dbReference>
<evidence type="ECO:0000313" key="1">
    <source>
        <dbReference type="EMBL" id="GAH34080.1"/>
    </source>
</evidence>
<sequence>MIETGNSSIEEQLKKLALSEGAVLVGICSAESIKDKEFSNPNYLLPGAKSVISIAINFDDEVVEKYLSKEDQMALCLEEGITTKNLKRIAEKIKIFLEEKGFRAVNCDCNYDYRNINTKSKTTIVSSLRMLIDLINKQKDENIELNKQEEKSLM</sequence>
<gene>
    <name evidence="1" type="ORF">S03H2_12971</name>
</gene>
<accession>X1FNK1</accession>